<dbReference type="Proteomes" id="UP001152523">
    <property type="component" value="Unassembled WGS sequence"/>
</dbReference>
<evidence type="ECO:0008006" key="3">
    <source>
        <dbReference type="Google" id="ProtNLM"/>
    </source>
</evidence>
<dbReference type="Gene3D" id="2.40.10.10">
    <property type="entry name" value="Trypsin-like serine proteases"/>
    <property type="match status" value="1"/>
</dbReference>
<dbReference type="PANTHER" id="PTHR47389:SF4">
    <property type="entry name" value="OS09G0436400 PROTEIN"/>
    <property type="match status" value="1"/>
</dbReference>
<dbReference type="EMBL" id="CAMAPF010000031">
    <property type="protein sequence ID" value="CAH9078086.1"/>
    <property type="molecule type" value="Genomic_DNA"/>
</dbReference>
<name>A0AAV0CJV4_9ASTE</name>
<dbReference type="SUPFAM" id="SSF50494">
    <property type="entry name" value="Trypsin-like serine proteases"/>
    <property type="match status" value="1"/>
</dbReference>
<proteinExistence type="predicted"/>
<keyword evidence="2" id="KW-1185">Reference proteome</keyword>
<protein>
    <recommendedName>
        <fullName evidence="3">Protease Do-like 14</fullName>
    </recommendedName>
</protein>
<sequence>MPRHHSISELFKLTPGSRVIALGRYHEECDIMASPGNISLEQCRFDCKELLRSTCRITKCGIGGPLINRHAEVIGVSFFASYFTPFLPINIVSKWLKHYREFGKYCRPWLGIEVSNLFTVEVCIWERIIQKFCDLKNGIIVDEVRSGRFLR</sequence>
<organism evidence="1 2">
    <name type="scientific">Cuscuta epithymum</name>
    <dbReference type="NCBI Taxonomy" id="186058"/>
    <lineage>
        <taxon>Eukaryota</taxon>
        <taxon>Viridiplantae</taxon>
        <taxon>Streptophyta</taxon>
        <taxon>Embryophyta</taxon>
        <taxon>Tracheophyta</taxon>
        <taxon>Spermatophyta</taxon>
        <taxon>Magnoliopsida</taxon>
        <taxon>eudicotyledons</taxon>
        <taxon>Gunneridae</taxon>
        <taxon>Pentapetalae</taxon>
        <taxon>asterids</taxon>
        <taxon>lamiids</taxon>
        <taxon>Solanales</taxon>
        <taxon>Convolvulaceae</taxon>
        <taxon>Cuscuteae</taxon>
        <taxon>Cuscuta</taxon>
        <taxon>Cuscuta subgen. Cuscuta</taxon>
    </lineage>
</organism>
<accession>A0AAV0CJV4</accession>
<gene>
    <name evidence="1" type="ORF">CEPIT_LOCUS6428</name>
</gene>
<dbReference type="InterPro" id="IPR009003">
    <property type="entry name" value="Peptidase_S1_PA"/>
</dbReference>
<dbReference type="PANTHER" id="PTHR47389">
    <property type="entry name" value="OS09G0436400 PROTEIN"/>
    <property type="match status" value="1"/>
</dbReference>
<evidence type="ECO:0000313" key="1">
    <source>
        <dbReference type="EMBL" id="CAH9078086.1"/>
    </source>
</evidence>
<dbReference type="AlphaFoldDB" id="A0AAV0CJV4"/>
<dbReference type="InterPro" id="IPR043504">
    <property type="entry name" value="Peptidase_S1_PA_chymotrypsin"/>
</dbReference>
<reference evidence="1" key="1">
    <citation type="submission" date="2022-07" db="EMBL/GenBank/DDBJ databases">
        <authorList>
            <person name="Macas J."/>
            <person name="Novak P."/>
            <person name="Neumann P."/>
        </authorList>
    </citation>
    <scope>NUCLEOTIDE SEQUENCE</scope>
</reference>
<comment type="caution">
    <text evidence="1">The sequence shown here is derived from an EMBL/GenBank/DDBJ whole genome shotgun (WGS) entry which is preliminary data.</text>
</comment>
<evidence type="ECO:0000313" key="2">
    <source>
        <dbReference type="Proteomes" id="UP001152523"/>
    </source>
</evidence>